<sequence>MSTISRIRTLAKSMKDSPDDLLDLVHTVMHEYRSLQYRFLRDGPHDITHMDGKVLAYFAVHPGATQSELVTFSGRDKAQLGRLIKGLKERGLLDAKADATDRRSIRLSLTAMGQEIHAALQRQAKRLSAKAVAGLNATEQKQLAKLLRAVKNNLSAADASDCEADQCGTKKSVVGRTRPDGRAV</sequence>
<evidence type="ECO:0000313" key="3">
    <source>
        <dbReference type="Proteomes" id="UP000656319"/>
    </source>
</evidence>
<comment type="caution">
    <text evidence="2">The sequence shown here is derived from an EMBL/GenBank/DDBJ whole genome shotgun (WGS) entry which is preliminary data.</text>
</comment>
<accession>A0ABM8NUP0</accession>
<dbReference type="Proteomes" id="UP000656319">
    <property type="component" value="Unassembled WGS sequence"/>
</dbReference>
<feature type="domain" description="HTH marR-type" evidence="1">
    <location>
        <begin position="18"/>
        <end position="152"/>
    </location>
</feature>
<dbReference type="EMBL" id="CAJHCQ010000010">
    <property type="protein sequence ID" value="CAD6544215.1"/>
    <property type="molecule type" value="Genomic_DNA"/>
</dbReference>
<dbReference type="InterPro" id="IPR036390">
    <property type="entry name" value="WH_DNA-bd_sf"/>
</dbReference>
<proteinExistence type="predicted"/>
<name>A0ABM8NUP0_9BURK</name>
<dbReference type="PANTHER" id="PTHR33164:SF43">
    <property type="entry name" value="HTH-TYPE TRANSCRIPTIONAL REPRESSOR YETL"/>
    <property type="match status" value="1"/>
</dbReference>
<keyword evidence="3" id="KW-1185">Reference proteome</keyword>
<dbReference type="InterPro" id="IPR036388">
    <property type="entry name" value="WH-like_DNA-bd_sf"/>
</dbReference>
<evidence type="ECO:0000259" key="1">
    <source>
        <dbReference type="PROSITE" id="PS50995"/>
    </source>
</evidence>
<dbReference type="PANTHER" id="PTHR33164">
    <property type="entry name" value="TRANSCRIPTIONAL REGULATOR, MARR FAMILY"/>
    <property type="match status" value="1"/>
</dbReference>
<evidence type="ECO:0000313" key="2">
    <source>
        <dbReference type="EMBL" id="CAD6544215.1"/>
    </source>
</evidence>
<dbReference type="SUPFAM" id="SSF46785">
    <property type="entry name" value="Winged helix' DNA-binding domain"/>
    <property type="match status" value="1"/>
</dbReference>
<dbReference type="RefSeq" id="WP_236596961.1">
    <property type="nucleotide sequence ID" value="NZ_CAJHCQ010000010.1"/>
</dbReference>
<dbReference type="PROSITE" id="PS50995">
    <property type="entry name" value="HTH_MARR_2"/>
    <property type="match status" value="1"/>
</dbReference>
<dbReference type="Pfam" id="PF12802">
    <property type="entry name" value="MarR_2"/>
    <property type="match status" value="1"/>
</dbReference>
<dbReference type="InterPro" id="IPR000835">
    <property type="entry name" value="HTH_MarR-typ"/>
</dbReference>
<dbReference type="InterPro" id="IPR039422">
    <property type="entry name" value="MarR/SlyA-like"/>
</dbReference>
<dbReference type="SMART" id="SM00347">
    <property type="entry name" value="HTH_MARR"/>
    <property type="match status" value="1"/>
</dbReference>
<reference evidence="2 3" key="1">
    <citation type="submission" date="2020-10" db="EMBL/GenBank/DDBJ databases">
        <authorList>
            <person name="Peeters C."/>
        </authorList>
    </citation>
    <scope>NUCLEOTIDE SEQUENCE [LARGE SCALE GENOMIC DNA]</scope>
    <source>
        <strain evidence="2 3">LMG 27952</strain>
    </source>
</reference>
<dbReference type="PRINTS" id="PR00598">
    <property type="entry name" value="HTHMARR"/>
</dbReference>
<gene>
    <name evidence="2" type="ORF">LMG27952_04146</name>
</gene>
<dbReference type="Gene3D" id="1.10.10.10">
    <property type="entry name" value="Winged helix-like DNA-binding domain superfamily/Winged helix DNA-binding domain"/>
    <property type="match status" value="1"/>
</dbReference>
<protein>
    <recommendedName>
        <fullName evidence="1">HTH marR-type domain-containing protein</fullName>
    </recommendedName>
</protein>
<organism evidence="2 3">
    <name type="scientific">Paraburkholderia hiiakae</name>
    <dbReference type="NCBI Taxonomy" id="1081782"/>
    <lineage>
        <taxon>Bacteria</taxon>
        <taxon>Pseudomonadati</taxon>
        <taxon>Pseudomonadota</taxon>
        <taxon>Betaproteobacteria</taxon>
        <taxon>Burkholderiales</taxon>
        <taxon>Burkholderiaceae</taxon>
        <taxon>Paraburkholderia</taxon>
    </lineage>
</organism>